<evidence type="ECO:0000256" key="2">
    <source>
        <dbReference type="ARBA" id="ARBA00003120"/>
    </source>
</evidence>
<accession>A0ABU5N1Q5</accession>
<dbReference type="NCBIfam" id="TIGR03402">
    <property type="entry name" value="FeS_nifS"/>
    <property type="match status" value="1"/>
</dbReference>
<comment type="function">
    <text evidence="2">Catalyzes the removal of elemental sulfur atoms from cysteine to produce alanine. Seems to participate in the biosynthesis of the nitrogenase metalloclusters by providing the inorganic sulfur required for the Fe-S core formation.</text>
</comment>
<dbReference type="PIRSF" id="PIRSF005572">
    <property type="entry name" value="NifS"/>
    <property type="match status" value="1"/>
</dbReference>
<dbReference type="Pfam" id="PF00266">
    <property type="entry name" value="Aminotran_5"/>
    <property type="match status" value="1"/>
</dbReference>
<dbReference type="SUPFAM" id="SSF53383">
    <property type="entry name" value="PLP-dependent transferases"/>
    <property type="match status" value="1"/>
</dbReference>
<evidence type="ECO:0000256" key="11">
    <source>
        <dbReference type="ARBA" id="ARBA00050776"/>
    </source>
</evidence>
<evidence type="ECO:0000256" key="3">
    <source>
        <dbReference type="ARBA" id="ARBA00006490"/>
    </source>
</evidence>
<dbReference type="Gene3D" id="1.10.260.50">
    <property type="match status" value="1"/>
</dbReference>
<dbReference type="InterPro" id="IPR015424">
    <property type="entry name" value="PyrdxlP-dep_Trfase"/>
</dbReference>
<dbReference type="PANTHER" id="PTHR11601">
    <property type="entry name" value="CYSTEINE DESULFURYLASE FAMILY MEMBER"/>
    <property type="match status" value="1"/>
</dbReference>
<sequence>MKQPVYIDNNATTQIAPEVTEAILPYLTEHWGNPSSMHNFGGQVKRALDTAREQVAALIGAEHPNEIIFTSCGSESDNMAIRGAVDAMGGHPHLITTRVEHAAVLGPCHYLEDKGFRLTTLEVDRKGNLDLDVVREKSMSGKKTVASIMWANNETGVIFPIAEIADIIKEGGGVFHTDAVQIAGKLPISVKDIPVDMLSISGHKLHAPKGIGALYVQRGTKVTPHIMGGHQERGRRAGTENVPYIVGLGKACELARERMEKDVVHERKLRDRLEEGILATCKGAQVNGDPSNRLPNTTNISFEYVEGEAILLMMDDQGICASTGSACASGSLEPSHVLRAMDVPRSSLHGSIRFSLSRYNTEEDIDTVLEKLPVIINRLRELSPFADD</sequence>
<keyword evidence="8 13" id="KW-0663">Pyridoxal phosphate</keyword>
<keyword evidence="6 13" id="KW-0808">Transferase</keyword>
<evidence type="ECO:0000256" key="9">
    <source>
        <dbReference type="ARBA" id="ARBA00023004"/>
    </source>
</evidence>
<evidence type="ECO:0000256" key="13">
    <source>
        <dbReference type="RuleBase" id="RU364075"/>
    </source>
</evidence>
<feature type="domain" description="Aminotransferase class V" evidence="14">
    <location>
        <begin position="5"/>
        <end position="367"/>
    </location>
</feature>
<organism evidence="15 16">
    <name type="scientific">Pontiella agarivorans</name>
    <dbReference type="NCBI Taxonomy" id="3038953"/>
    <lineage>
        <taxon>Bacteria</taxon>
        <taxon>Pseudomonadati</taxon>
        <taxon>Kiritimatiellota</taxon>
        <taxon>Kiritimatiellia</taxon>
        <taxon>Kiritimatiellales</taxon>
        <taxon>Pontiellaceae</taxon>
        <taxon>Pontiella</taxon>
    </lineage>
</organism>
<dbReference type="InterPro" id="IPR020578">
    <property type="entry name" value="Aminotrans_V_PyrdxlP_BS"/>
</dbReference>
<evidence type="ECO:0000256" key="5">
    <source>
        <dbReference type="ARBA" id="ARBA00012239"/>
    </source>
</evidence>
<evidence type="ECO:0000256" key="1">
    <source>
        <dbReference type="ARBA" id="ARBA00001933"/>
    </source>
</evidence>
<comment type="similarity">
    <text evidence="3 13">Belongs to the class-V pyridoxal-phosphate-dependent aminotransferase family. NifS/IscS subfamily.</text>
</comment>
<reference evidence="15 16" key="1">
    <citation type="journal article" date="2024" name="Appl. Environ. Microbiol.">
        <title>Pontiella agarivorans sp. nov., a novel marine anaerobic bacterium capable of degrading macroalgal polysaccharides and fixing nitrogen.</title>
        <authorList>
            <person name="Liu N."/>
            <person name="Kivenson V."/>
            <person name="Peng X."/>
            <person name="Cui Z."/>
            <person name="Lankiewicz T.S."/>
            <person name="Gosselin K.M."/>
            <person name="English C.J."/>
            <person name="Blair E.M."/>
            <person name="O'Malley M.A."/>
            <person name="Valentine D.L."/>
        </authorList>
    </citation>
    <scope>NUCLEOTIDE SEQUENCE [LARGE SCALE GENOMIC DNA]</scope>
    <source>
        <strain evidence="15 16">NLcol2</strain>
    </source>
</reference>
<dbReference type="Gene3D" id="3.40.640.10">
    <property type="entry name" value="Type I PLP-dependent aspartate aminotransferase-like (Major domain)"/>
    <property type="match status" value="1"/>
</dbReference>
<evidence type="ECO:0000259" key="14">
    <source>
        <dbReference type="Pfam" id="PF00266"/>
    </source>
</evidence>
<keyword evidence="10 13" id="KW-0411">Iron-sulfur</keyword>
<evidence type="ECO:0000313" key="15">
    <source>
        <dbReference type="EMBL" id="MDZ8120392.1"/>
    </source>
</evidence>
<dbReference type="EC" id="2.8.1.7" evidence="5 13"/>
<comment type="cofactor">
    <cofactor evidence="1 12">
        <name>pyridoxal 5'-phosphate</name>
        <dbReference type="ChEBI" id="CHEBI:597326"/>
    </cofactor>
</comment>
<dbReference type="InterPro" id="IPR015421">
    <property type="entry name" value="PyrdxlP-dep_Trfase_major"/>
</dbReference>
<name>A0ABU5N1Q5_9BACT</name>
<dbReference type="Proteomes" id="UP001290861">
    <property type="component" value="Unassembled WGS sequence"/>
</dbReference>
<keyword evidence="7 13" id="KW-0479">Metal-binding</keyword>
<dbReference type="InterPro" id="IPR015422">
    <property type="entry name" value="PyrdxlP-dep_Trfase_small"/>
</dbReference>
<proteinExistence type="inferred from homology"/>
<dbReference type="GO" id="GO:0031071">
    <property type="term" value="F:cysteine desulfurase activity"/>
    <property type="evidence" value="ECO:0007669"/>
    <property type="project" value="UniProtKB-EC"/>
</dbReference>
<comment type="caution">
    <text evidence="15">The sequence shown here is derived from an EMBL/GenBank/DDBJ whole genome shotgun (WGS) entry which is preliminary data.</text>
</comment>
<dbReference type="Gene3D" id="3.90.1150.10">
    <property type="entry name" value="Aspartate Aminotransferase, domain 1"/>
    <property type="match status" value="1"/>
</dbReference>
<protein>
    <recommendedName>
        <fullName evidence="5 13">Cysteine desulfurase</fullName>
        <ecNumber evidence="5 13">2.8.1.7</ecNumber>
    </recommendedName>
    <alternativeName>
        <fullName evidence="13">Nitrogenase metalloclusters biosynthesis protein NifS</fullName>
    </alternativeName>
</protein>
<keyword evidence="9 13" id="KW-0408">Iron</keyword>
<dbReference type="EMBL" id="JARVCO010000012">
    <property type="protein sequence ID" value="MDZ8120392.1"/>
    <property type="molecule type" value="Genomic_DNA"/>
</dbReference>
<evidence type="ECO:0000313" key="16">
    <source>
        <dbReference type="Proteomes" id="UP001290861"/>
    </source>
</evidence>
<dbReference type="InterPro" id="IPR017772">
    <property type="entry name" value="Cys_deSase_NifS_bac/arc"/>
</dbReference>
<keyword evidence="16" id="KW-1185">Reference proteome</keyword>
<dbReference type="InterPro" id="IPR016454">
    <property type="entry name" value="Cysteine_dSase"/>
</dbReference>
<evidence type="ECO:0000256" key="6">
    <source>
        <dbReference type="ARBA" id="ARBA00022679"/>
    </source>
</evidence>
<dbReference type="RefSeq" id="WP_322610165.1">
    <property type="nucleotide sequence ID" value="NZ_JARVCO010000012.1"/>
</dbReference>
<comment type="subunit">
    <text evidence="4">Homodimer.</text>
</comment>
<dbReference type="InterPro" id="IPR000192">
    <property type="entry name" value="Aminotrans_V_dom"/>
</dbReference>
<dbReference type="PANTHER" id="PTHR11601:SF34">
    <property type="entry name" value="CYSTEINE DESULFURASE"/>
    <property type="match status" value="1"/>
</dbReference>
<evidence type="ECO:0000256" key="12">
    <source>
        <dbReference type="RuleBase" id="RU004504"/>
    </source>
</evidence>
<evidence type="ECO:0000256" key="10">
    <source>
        <dbReference type="ARBA" id="ARBA00023014"/>
    </source>
</evidence>
<dbReference type="PROSITE" id="PS00595">
    <property type="entry name" value="AA_TRANSFER_CLASS_5"/>
    <property type="match status" value="1"/>
</dbReference>
<evidence type="ECO:0000256" key="4">
    <source>
        <dbReference type="ARBA" id="ARBA00011738"/>
    </source>
</evidence>
<evidence type="ECO:0000256" key="7">
    <source>
        <dbReference type="ARBA" id="ARBA00022723"/>
    </source>
</evidence>
<comment type="catalytic activity">
    <reaction evidence="11 13">
        <text>(sulfur carrier)-H + L-cysteine = (sulfur carrier)-SH + L-alanine</text>
        <dbReference type="Rhea" id="RHEA:43892"/>
        <dbReference type="Rhea" id="RHEA-COMP:14737"/>
        <dbReference type="Rhea" id="RHEA-COMP:14739"/>
        <dbReference type="ChEBI" id="CHEBI:29917"/>
        <dbReference type="ChEBI" id="CHEBI:35235"/>
        <dbReference type="ChEBI" id="CHEBI:57972"/>
        <dbReference type="ChEBI" id="CHEBI:64428"/>
        <dbReference type="EC" id="2.8.1.7"/>
    </reaction>
</comment>
<gene>
    <name evidence="15" type="primary">nifS</name>
    <name evidence="15" type="ORF">P9H32_17305</name>
</gene>
<evidence type="ECO:0000256" key="8">
    <source>
        <dbReference type="ARBA" id="ARBA00022898"/>
    </source>
</evidence>